<proteinExistence type="predicted"/>
<organism evidence="2 3">
    <name type="scientific">Morus notabilis</name>
    <dbReference type="NCBI Taxonomy" id="981085"/>
    <lineage>
        <taxon>Eukaryota</taxon>
        <taxon>Viridiplantae</taxon>
        <taxon>Streptophyta</taxon>
        <taxon>Embryophyta</taxon>
        <taxon>Tracheophyta</taxon>
        <taxon>Spermatophyta</taxon>
        <taxon>Magnoliopsida</taxon>
        <taxon>eudicotyledons</taxon>
        <taxon>Gunneridae</taxon>
        <taxon>Pentapetalae</taxon>
        <taxon>rosids</taxon>
        <taxon>fabids</taxon>
        <taxon>Rosales</taxon>
        <taxon>Moraceae</taxon>
        <taxon>Moreae</taxon>
        <taxon>Morus</taxon>
    </lineage>
</organism>
<evidence type="ECO:0000256" key="1">
    <source>
        <dbReference type="SAM" id="MobiDB-lite"/>
    </source>
</evidence>
<evidence type="ECO:0000313" key="3">
    <source>
        <dbReference type="Proteomes" id="UP000030645"/>
    </source>
</evidence>
<feature type="compositionally biased region" description="Polar residues" evidence="1">
    <location>
        <begin position="1"/>
        <end position="10"/>
    </location>
</feature>
<evidence type="ECO:0000313" key="2">
    <source>
        <dbReference type="EMBL" id="EXC05722.1"/>
    </source>
</evidence>
<gene>
    <name evidence="2" type="ORF">L484_011303</name>
</gene>
<reference evidence="3" key="1">
    <citation type="submission" date="2013-01" db="EMBL/GenBank/DDBJ databases">
        <title>Draft Genome Sequence of a Mulberry Tree, Morus notabilis C.K. Schneid.</title>
        <authorList>
            <person name="He N."/>
            <person name="Zhao S."/>
        </authorList>
    </citation>
    <scope>NUCLEOTIDE SEQUENCE</scope>
</reference>
<dbReference type="EMBL" id="KE345537">
    <property type="protein sequence ID" value="EXC05722.1"/>
    <property type="molecule type" value="Genomic_DNA"/>
</dbReference>
<dbReference type="AlphaFoldDB" id="W9S079"/>
<sequence length="84" mass="8578">MKTTPTSVKSGSRRSLGDGVSDGTVSLTVARRLRARRIEAPAEGRSGARDTDGGLGQDGDGVYDVSDELDGRGGGRGMGLVGNE</sequence>
<dbReference type="Proteomes" id="UP000030645">
    <property type="component" value="Unassembled WGS sequence"/>
</dbReference>
<feature type="region of interest" description="Disordered" evidence="1">
    <location>
        <begin position="1"/>
        <end position="84"/>
    </location>
</feature>
<feature type="compositionally biased region" description="Gly residues" evidence="1">
    <location>
        <begin position="72"/>
        <end position="84"/>
    </location>
</feature>
<protein>
    <submittedName>
        <fullName evidence="2">Uncharacterized protein</fullName>
    </submittedName>
</protein>
<feature type="compositionally biased region" description="Basic and acidic residues" evidence="1">
    <location>
        <begin position="36"/>
        <end position="52"/>
    </location>
</feature>
<name>W9S079_9ROSA</name>
<accession>W9S079</accession>
<keyword evidence="3" id="KW-1185">Reference proteome</keyword>